<feature type="region of interest" description="Disordered" evidence="2">
    <location>
        <begin position="1303"/>
        <end position="1344"/>
    </location>
</feature>
<keyword evidence="1" id="KW-0175">Coiled coil</keyword>
<feature type="region of interest" description="Disordered" evidence="2">
    <location>
        <begin position="1111"/>
        <end position="1289"/>
    </location>
</feature>
<sequence>MTNKPNAKDRLFLPTQGQATLHTQQPIPPATVTQPGAHEINLFSTDHEILSQNAEASRSQLVTPATNAQLVAREAVELLAGQSADQIQLWTNVTTQAQLEDYTIRSHLAADLIHRPAAPILETGLPASARNTDKILHDLQSQLIVAWRLVVLVLTHVLDFQPRETFVDALNLLAWLWHLGERFTFARYTLARGNANQTPELRRNTLESTIAQTEQTNMVANQASLMPVTGTDLLTIGRNLQTQYNLANTRQTTTRHALTPAMILARMLGRAPNVLLVNPIAADLIRPGLLNFPTQEEINAQHSIFPYQQQTGPFAIQQQGPFNPFNIQQPFQQAPQAQNYFAGPPQQPYIQGQNPFPQINYQGQVTPTVPAQVQQQQQYQQQIQQPLQVPEPQLDQQQAQIYQQIEQQQPVQPPVQEVRLLQQPQVYQLQPPIFPPVQMQTLGVVQPPLQPVQPALSAQMFQQERGRDMERHQTHQKQMDVSWERSPPSPNVNTEFGERPKGHFPRLEERMGKELVQQHRTAWNLEGYELVDQKSRHSDPPPAGYAEGNVQVRPFIEAHNRGHRFYIHEYQAFWKEYCYKLFKRKPQQSDMRKDSPRSPGRRPDKDKKDRNNRRDGKTTLAFMEAQFDRGINSEPNWIQPRDDNFWQASNRLEPQVLQNNNPAETRIQALRLQRQAQGQNPRRNLLPLDMGLERQPANPDSRTQTPHVNITEMAKDKQIFLPSGLQRRSSWTDSEDEEEPAQINPMVPKDPTQNLINNAIQTQVPERRPQMVTTSTQQHLTVQMPPNIESQGAWPVRSQASMEQERAWDRRTVSLLELQQRLRAAEQEDRELNQEENPISHQSQLRERRENRQRQSDRYWKATDPDQQALDRAITLTNRISDYAARTDEQNPIYYHDNTVEEQMVETEKEVSALEARNKHRRDNLDKENETRTLEKERIELTKTLRKDYIDSNPTLKVDRKNPRSPRLPSYIEQSIALEVDERLPLPNQVNNMQDAMLINTTISPLRINFNQDSGPRLNLTYPPPELANNNRLSFFEQLIVNNRNTAHLPLQPTEPANPVQPNSPQIQYQIRQVDPQEEEDLDKQILQLQEERDMLQLRFEQEVHDTIFGELDCPSDLNNNERDKQSQSEDSEEAKNPQSIQDETGKHMEKDKQDKNEKSVKPEGPLTKEKLQEKEMDKQSQSDDSQEFGIIRAKKKRGRHKRGKKTKVEQPRKERNLNNMNEDQTRNLRSGSKIFLQKPEVKKERKQTPNKSKVLQDNHTPHPTQPKGELLTPKSIRVGLNVDSGMSNHPALRLKQFSLGSISSQLPPSLDTNGTRQQNGEPSSSKLQTLDSQMFSTQDGGKKLQGGTYFQGGIAERVSDHVLLNSKSLQDGTILEEAQQKRSQTELSSYETMNVDSVPPSTQGQHAFTQSMYDAS</sequence>
<feature type="compositionally biased region" description="Polar residues" evidence="2">
    <location>
        <begin position="1303"/>
        <end position="1340"/>
    </location>
</feature>
<organism evidence="3 4">
    <name type="scientific">Streblomastix strix</name>
    <dbReference type="NCBI Taxonomy" id="222440"/>
    <lineage>
        <taxon>Eukaryota</taxon>
        <taxon>Metamonada</taxon>
        <taxon>Preaxostyla</taxon>
        <taxon>Oxymonadida</taxon>
        <taxon>Streblomastigidae</taxon>
        <taxon>Streblomastix</taxon>
    </lineage>
</organism>
<feature type="compositionally biased region" description="Basic and acidic residues" evidence="2">
    <location>
        <begin position="844"/>
        <end position="864"/>
    </location>
</feature>
<protein>
    <submittedName>
        <fullName evidence="3">Uncharacterized protein</fullName>
    </submittedName>
</protein>
<feature type="coiled-coil region" evidence="1">
    <location>
        <begin position="897"/>
        <end position="937"/>
    </location>
</feature>
<evidence type="ECO:0000313" key="4">
    <source>
        <dbReference type="Proteomes" id="UP000324800"/>
    </source>
</evidence>
<proteinExistence type="predicted"/>
<feature type="compositionally biased region" description="Basic and acidic residues" evidence="2">
    <location>
        <begin position="1207"/>
        <end position="1217"/>
    </location>
</feature>
<feature type="region of interest" description="Disordered" evidence="2">
    <location>
        <begin position="477"/>
        <end position="503"/>
    </location>
</feature>
<name>A0A5J4V7R3_9EUKA</name>
<feature type="compositionally biased region" description="Polar residues" evidence="2">
    <location>
        <begin position="1386"/>
        <end position="1417"/>
    </location>
</feature>
<feature type="region of interest" description="Disordered" evidence="2">
    <location>
        <begin position="585"/>
        <end position="618"/>
    </location>
</feature>
<evidence type="ECO:0000256" key="2">
    <source>
        <dbReference type="SAM" id="MobiDB-lite"/>
    </source>
</evidence>
<evidence type="ECO:0000313" key="3">
    <source>
        <dbReference type="EMBL" id="KAA6378503.1"/>
    </source>
</evidence>
<dbReference type="Proteomes" id="UP000324800">
    <property type="component" value="Unassembled WGS sequence"/>
</dbReference>
<feature type="region of interest" description="Disordered" evidence="2">
    <location>
        <begin position="826"/>
        <end position="865"/>
    </location>
</feature>
<feature type="compositionally biased region" description="Basic residues" evidence="2">
    <location>
        <begin position="1193"/>
        <end position="1206"/>
    </location>
</feature>
<feature type="non-terminal residue" evidence="3">
    <location>
        <position position="1417"/>
    </location>
</feature>
<dbReference type="EMBL" id="SNRW01009097">
    <property type="protein sequence ID" value="KAA6378503.1"/>
    <property type="molecule type" value="Genomic_DNA"/>
</dbReference>
<feature type="region of interest" description="Disordered" evidence="2">
    <location>
        <begin position="725"/>
        <end position="753"/>
    </location>
</feature>
<accession>A0A5J4V7R3</accession>
<feature type="compositionally biased region" description="Basic and acidic residues" evidence="2">
    <location>
        <begin position="590"/>
        <end position="617"/>
    </location>
</feature>
<feature type="compositionally biased region" description="Basic and acidic residues" evidence="2">
    <location>
        <begin position="1144"/>
        <end position="1182"/>
    </location>
</feature>
<evidence type="ECO:0000256" key="1">
    <source>
        <dbReference type="SAM" id="Coils"/>
    </source>
</evidence>
<feature type="compositionally biased region" description="Polar residues" evidence="2">
    <location>
        <begin position="1218"/>
        <end position="1231"/>
    </location>
</feature>
<gene>
    <name evidence="3" type="ORF">EZS28_025970</name>
</gene>
<feature type="region of interest" description="Disordered" evidence="2">
    <location>
        <begin position="1376"/>
        <end position="1417"/>
    </location>
</feature>
<reference evidence="3 4" key="1">
    <citation type="submission" date="2019-03" db="EMBL/GenBank/DDBJ databases">
        <title>Single cell metagenomics reveals metabolic interactions within the superorganism composed of flagellate Streblomastix strix and complex community of Bacteroidetes bacteria on its surface.</title>
        <authorList>
            <person name="Treitli S.C."/>
            <person name="Kolisko M."/>
            <person name="Husnik F."/>
            <person name="Keeling P."/>
            <person name="Hampl V."/>
        </authorList>
    </citation>
    <scope>NUCLEOTIDE SEQUENCE [LARGE SCALE GENOMIC DNA]</scope>
    <source>
        <strain evidence="3">ST1C</strain>
    </source>
</reference>
<comment type="caution">
    <text evidence="3">The sequence shown here is derived from an EMBL/GenBank/DDBJ whole genome shotgun (WGS) entry which is preliminary data.</text>
</comment>